<name>A0ABM1JTP9_GEKJA</name>
<evidence type="ECO:0000256" key="1">
    <source>
        <dbReference type="ARBA" id="ARBA00004173"/>
    </source>
</evidence>
<evidence type="ECO:0000313" key="5">
    <source>
        <dbReference type="RefSeq" id="XP_015264836.1"/>
    </source>
</evidence>
<dbReference type="Pfam" id="PF08368">
    <property type="entry name" value="FAST_2"/>
    <property type="match status" value="1"/>
</dbReference>
<reference evidence="5" key="1">
    <citation type="submission" date="2025-08" db="UniProtKB">
        <authorList>
            <consortium name="RefSeq"/>
        </authorList>
    </citation>
    <scope>IDENTIFICATION</scope>
</reference>
<keyword evidence="2" id="KW-0496">Mitochondrion</keyword>
<dbReference type="GO" id="GO:0016301">
    <property type="term" value="F:kinase activity"/>
    <property type="evidence" value="ECO:0007669"/>
    <property type="project" value="UniProtKB-KW"/>
</dbReference>
<keyword evidence="5" id="KW-0418">Kinase</keyword>
<dbReference type="RefSeq" id="XP_015264836.1">
    <property type="nucleotide sequence ID" value="XM_015409350.1"/>
</dbReference>
<proteinExistence type="predicted"/>
<dbReference type="InterPro" id="IPR013584">
    <property type="entry name" value="RAP"/>
</dbReference>
<comment type="subcellular location">
    <subcellularLocation>
        <location evidence="1">Mitochondrion</location>
    </subcellularLocation>
</comment>
<sequence length="659" mass="74628">MALIHLKCFRAWTSRVRACRPLLTGGRVVHHVGPERGPLCHYGSSALQRACSVTGVQGTVRRNHHVALGSPPSSTMGTGNLHGEAGNHFRSNSKQTEEQQLLKALDNCQSYEEIFRFVNSLESLTDTTVAAVFQRLCDVDVEDGRPKHAEDLAEDAVFQSLCFQLERESPNLSDAGLVNSLSSLIKLRVDPWSTLVVRLLSESRERLSKGQLSIRDSCVLAEGLLDLEGPDCAMLEHIMDQVQSTNLEDWTSDEMVMVYRILQLGVGKRGKYQDLLNKMNHFTVSQVSKFSPKLTSAVLNALVVLDQTQAIPLVIKFCKYSIRHIPSFTDDEIIHVLEAFIHFGHNDPLFTEALERHVAKHAFAMHPKVVSKVMQYCRRKRILSKTIFNAVAESFIYNADGFTTTQIAEQIIPFGQLNYLPPCAPSLFRKLERVLSTRFAQFQSHVLLSLLHSCTLVERYPLNFLAKVFSPYFLQQLQAEGPGLTRSVLSQLTQLFLTVTMECPSYEGPKLLPKYRVKSFLMAGHSLESPVDTHFYFQVKAGLIDLLGARMYFASHVLTPNCYTIDIEIKLDEEGLVLPAVQYDEVSHRIALCIDDQKRFCINSHNLLGKEAIKRRHLKLVGYEVVQIPFFEFELLESQTDIVDYLHKKIFPNSYRLSW</sequence>
<dbReference type="Proteomes" id="UP000694871">
    <property type="component" value="Unplaced"/>
</dbReference>
<evidence type="ECO:0000256" key="2">
    <source>
        <dbReference type="ARBA" id="ARBA00023128"/>
    </source>
</evidence>
<dbReference type="Pfam" id="PF06743">
    <property type="entry name" value="FAST_1"/>
    <property type="match status" value="1"/>
</dbReference>
<dbReference type="InterPro" id="IPR013579">
    <property type="entry name" value="FAST_2"/>
</dbReference>
<protein>
    <submittedName>
        <fullName evidence="5">FAST kinase domain-containing protein 3</fullName>
    </submittedName>
</protein>
<organism evidence="4 5">
    <name type="scientific">Gekko japonicus</name>
    <name type="common">Schlegel's Japanese gecko</name>
    <dbReference type="NCBI Taxonomy" id="146911"/>
    <lineage>
        <taxon>Eukaryota</taxon>
        <taxon>Metazoa</taxon>
        <taxon>Chordata</taxon>
        <taxon>Craniata</taxon>
        <taxon>Vertebrata</taxon>
        <taxon>Euteleostomi</taxon>
        <taxon>Lepidosauria</taxon>
        <taxon>Squamata</taxon>
        <taxon>Bifurcata</taxon>
        <taxon>Gekkota</taxon>
        <taxon>Gekkonidae</taxon>
        <taxon>Gekkoninae</taxon>
        <taxon>Gekko</taxon>
    </lineage>
</organism>
<dbReference type="Pfam" id="PF08373">
    <property type="entry name" value="RAP"/>
    <property type="match status" value="1"/>
</dbReference>
<gene>
    <name evidence="5" type="primary">FASTKD3</name>
</gene>
<dbReference type="InterPro" id="IPR050870">
    <property type="entry name" value="FAST_kinase"/>
</dbReference>
<keyword evidence="4" id="KW-1185">Reference proteome</keyword>
<dbReference type="InterPro" id="IPR010622">
    <property type="entry name" value="FAST_Leu-rich"/>
</dbReference>
<dbReference type="PANTHER" id="PTHR21228">
    <property type="entry name" value="FAST LEU-RICH DOMAIN-CONTAINING"/>
    <property type="match status" value="1"/>
</dbReference>
<dbReference type="PROSITE" id="PS51286">
    <property type="entry name" value="RAP"/>
    <property type="match status" value="1"/>
</dbReference>
<keyword evidence="5" id="KW-0808">Transferase</keyword>
<feature type="domain" description="RAP" evidence="3">
    <location>
        <begin position="590"/>
        <end position="648"/>
    </location>
</feature>
<dbReference type="PANTHER" id="PTHR21228:SF9">
    <property type="entry name" value="FAST KINASE DOMAIN-CONTAINING PROTEIN 3, MITOCHONDRIAL"/>
    <property type="match status" value="1"/>
</dbReference>
<evidence type="ECO:0000259" key="3">
    <source>
        <dbReference type="PROSITE" id="PS51286"/>
    </source>
</evidence>
<evidence type="ECO:0000313" key="4">
    <source>
        <dbReference type="Proteomes" id="UP000694871"/>
    </source>
</evidence>
<accession>A0ABM1JTP9</accession>
<dbReference type="GeneID" id="107108832"/>
<dbReference type="SMART" id="SM00952">
    <property type="entry name" value="RAP"/>
    <property type="match status" value="1"/>
</dbReference>